<reference evidence="4 5" key="1">
    <citation type="submission" date="2021-08" db="EMBL/GenBank/DDBJ databases">
        <authorList>
            <person name="Zhang D."/>
            <person name="Zhang A."/>
            <person name="Wang L."/>
        </authorList>
    </citation>
    <scope>NUCLEOTIDE SEQUENCE [LARGE SCALE GENOMIC DNA]</scope>
    <source>
        <strain evidence="4 5">WL0086</strain>
    </source>
</reference>
<evidence type="ECO:0000256" key="2">
    <source>
        <dbReference type="SAM" id="MobiDB-lite"/>
    </source>
</evidence>
<dbReference type="Proteomes" id="UP000738431">
    <property type="component" value="Chromosome"/>
</dbReference>
<keyword evidence="1" id="KW-0175">Coiled coil</keyword>
<accession>A0ABZ1C4L3</accession>
<feature type="signal peptide" evidence="3">
    <location>
        <begin position="1"/>
        <end position="19"/>
    </location>
</feature>
<name>A0ABZ1C4L3_9BACT</name>
<evidence type="ECO:0000256" key="1">
    <source>
        <dbReference type="SAM" id="Coils"/>
    </source>
</evidence>
<proteinExistence type="predicted"/>
<dbReference type="EMBL" id="CP139781">
    <property type="protein sequence ID" value="WRQ86667.1"/>
    <property type="molecule type" value="Genomic_DNA"/>
</dbReference>
<feature type="coiled-coil region" evidence="1">
    <location>
        <begin position="85"/>
        <end position="112"/>
    </location>
</feature>
<feature type="region of interest" description="Disordered" evidence="2">
    <location>
        <begin position="35"/>
        <end position="82"/>
    </location>
</feature>
<feature type="chain" id="PRO_5047196009" evidence="3">
    <location>
        <begin position="20"/>
        <end position="411"/>
    </location>
</feature>
<gene>
    <name evidence="4" type="ORF">K1X11_017785</name>
</gene>
<evidence type="ECO:0000313" key="5">
    <source>
        <dbReference type="Proteomes" id="UP000738431"/>
    </source>
</evidence>
<evidence type="ECO:0000256" key="3">
    <source>
        <dbReference type="SAM" id="SignalP"/>
    </source>
</evidence>
<feature type="compositionally biased region" description="Low complexity" evidence="2">
    <location>
        <begin position="46"/>
        <end position="55"/>
    </location>
</feature>
<dbReference type="RefSeq" id="WP_221030504.1">
    <property type="nucleotide sequence ID" value="NZ_CP139781.1"/>
</dbReference>
<feature type="compositionally biased region" description="Basic and acidic residues" evidence="2">
    <location>
        <begin position="35"/>
        <end position="45"/>
    </location>
</feature>
<keyword evidence="3" id="KW-0732">Signal</keyword>
<reference evidence="4 5" key="2">
    <citation type="submission" date="2023-12" db="EMBL/GenBank/DDBJ databases">
        <title>Description of an unclassified Opitutus bacterium of Verrucomicrobiota.</title>
        <authorList>
            <person name="Zhang D.-F."/>
        </authorList>
    </citation>
    <scope>NUCLEOTIDE SEQUENCE [LARGE SCALE GENOMIC DNA]</scope>
    <source>
        <strain evidence="4 5">WL0086</strain>
    </source>
</reference>
<organism evidence="4 5">
    <name type="scientific">Actomonas aquatica</name>
    <dbReference type="NCBI Taxonomy" id="2866162"/>
    <lineage>
        <taxon>Bacteria</taxon>
        <taxon>Pseudomonadati</taxon>
        <taxon>Verrucomicrobiota</taxon>
        <taxon>Opitutia</taxon>
        <taxon>Opitutales</taxon>
        <taxon>Opitutaceae</taxon>
        <taxon>Actomonas</taxon>
    </lineage>
</organism>
<evidence type="ECO:0000313" key="4">
    <source>
        <dbReference type="EMBL" id="WRQ86667.1"/>
    </source>
</evidence>
<sequence length="411" mass="44799">MILRILVLTLLLAAQPASAQLFDKLPKLPFGKKKDATEETTKARSDAAATAAQTPDADDETSVTDSTTAESGAPDGTEPPKLLSIKELKNGYKELLETNKELRARSVEIRKLLGQGVGELTTAINAQNQVYVALNVGLESLMERKDLDAIQQQEFVSKTMANADLEDDSVSIPELHQAVLLADENAAASKEALYELLEQHDALYEAAMSNHEEFCAFLARGDASLTVIENKYRVANAIDEASAEQINKMVSELKTKAAAQMILFTGLKLALVYGQEKLTEKLSSGGGIMVGAIGAKLQQAAFASLDQKFEETRLDIVYLENFSTEAEEIMATIAEMSPVVVTRNTDIAETIQKMESTIEQELKQGKAADEQIYAFFLELDEEKKKAIEADLILQLMAEDEAPADDVESAES</sequence>
<keyword evidence="5" id="KW-1185">Reference proteome</keyword>
<protein>
    <submittedName>
        <fullName evidence="4">Uncharacterized protein</fullName>
    </submittedName>
</protein>